<dbReference type="Gene3D" id="1.10.101.10">
    <property type="entry name" value="PGBD-like superfamily/PGBD"/>
    <property type="match status" value="2"/>
</dbReference>
<sequence>MQASETQPTANEQLNPTADIQAPANGQLNPAATAQLNKPVLQLGSKGQEVNELQRLLTTWANYTDYSGVIDGIFDADVRTAVIAYQHQMFLVEDGIVGNLTWQALYKGAPVNMPTLKQGSKGSAVVTLQNVLKLTGDYGSTVDGDFGSRTKAAVQAFQKRVGLVFDGIVSDRTWHALSKVPH</sequence>
<name>A0A951PJM5_9CYAN</name>
<evidence type="ECO:0000256" key="1">
    <source>
        <dbReference type="SAM" id="MobiDB-lite"/>
    </source>
</evidence>
<reference evidence="3" key="2">
    <citation type="journal article" date="2022" name="Microbiol. Resour. Announc.">
        <title>Metagenome Sequencing to Explore Phylogenomics of Terrestrial Cyanobacteria.</title>
        <authorList>
            <person name="Ward R.D."/>
            <person name="Stajich J.E."/>
            <person name="Johansen J.R."/>
            <person name="Huntemann M."/>
            <person name="Clum A."/>
            <person name="Foster B."/>
            <person name="Foster B."/>
            <person name="Roux S."/>
            <person name="Palaniappan K."/>
            <person name="Varghese N."/>
            <person name="Mukherjee S."/>
            <person name="Reddy T.B.K."/>
            <person name="Daum C."/>
            <person name="Copeland A."/>
            <person name="Chen I.A."/>
            <person name="Ivanova N.N."/>
            <person name="Kyrpides N.C."/>
            <person name="Shapiro N."/>
            <person name="Eloe-Fadrosh E.A."/>
            <person name="Pietrasiak N."/>
        </authorList>
    </citation>
    <scope>NUCLEOTIDE SEQUENCE</scope>
    <source>
        <strain evidence="3">CPER-KK1</strain>
    </source>
</reference>
<dbReference type="EMBL" id="JAHHIF010000013">
    <property type="protein sequence ID" value="MBW4545125.1"/>
    <property type="molecule type" value="Genomic_DNA"/>
</dbReference>
<organism evidence="3 4">
    <name type="scientific">Symplocastrum torsivum CPER-KK1</name>
    <dbReference type="NCBI Taxonomy" id="450513"/>
    <lineage>
        <taxon>Bacteria</taxon>
        <taxon>Bacillati</taxon>
        <taxon>Cyanobacteriota</taxon>
        <taxon>Cyanophyceae</taxon>
        <taxon>Oscillatoriophycideae</taxon>
        <taxon>Oscillatoriales</taxon>
        <taxon>Microcoleaceae</taxon>
        <taxon>Symplocastrum</taxon>
    </lineage>
</organism>
<gene>
    <name evidence="3" type="ORF">KME25_11865</name>
</gene>
<comment type="caution">
    <text evidence="3">The sequence shown here is derived from an EMBL/GenBank/DDBJ whole genome shotgun (WGS) entry which is preliminary data.</text>
</comment>
<accession>A0A951PJM5</accession>
<reference evidence="3" key="1">
    <citation type="submission" date="2021-05" db="EMBL/GenBank/DDBJ databases">
        <authorList>
            <person name="Pietrasiak N."/>
            <person name="Ward R."/>
            <person name="Stajich J.E."/>
            <person name="Kurbessoian T."/>
        </authorList>
    </citation>
    <scope>NUCLEOTIDE SEQUENCE</scope>
    <source>
        <strain evidence="3">CPER-KK1</strain>
    </source>
</reference>
<proteinExistence type="predicted"/>
<dbReference type="InterPro" id="IPR036366">
    <property type="entry name" value="PGBDSf"/>
</dbReference>
<dbReference type="SUPFAM" id="SSF47090">
    <property type="entry name" value="PGBD-like"/>
    <property type="match status" value="2"/>
</dbReference>
<evidence type="ECO:0000313" key="4">
    <source>
        <dbReference type="Proteomes" id="UP000753908"/>
    </source>
</evidence>
<feature type="region of interest" description="Disordered" evidence="1">
    <location>
        <begin position="1"/>
        <end position="25"/>
    </location>
</feature>
<dbReference type="Proteomes" id="UP000753908">
    <property type="component" value="Unassembled WGS sequence"/>
</dbReference>
<dbReference type="InterPro" id="IPR002477">
    <property type="entry name" value="Peptidoglycan-bd-like"/>
</dbReference>
<evidence type="ECO:0000313" key="3">
    <source>
        <dbReference type="EMBL" id="MBW4545125.1"/>
    </source>
</evidence>
<evidence type="ECO:0000259" key="2">
    <source>
        <dbReference type="Pfam" id="PF01471"/>
    </source>
</evidence>
<dbReference type="Pfam" id="PF01471">
    <property type="entry name" value="PG_binding_1"/>
    <property type="match status" value="2"/>
</dbReference>
<dbReference type="AlphaFoldDB" id="A0A951PJM5"/>
<feature type="domain" description="Peptidoglycan binding-like" evidence="2">
    <location>
        <begin position="47"/>
        <end position="105"/>
    </location>
</feature>
<protein>
    <submittedName>
        <fullName evidence="3">Peptidoglycan-binding protein</fullName>
    </submittedName>
</protein>
<feature type="domain" description="Peptidoglycan binding-like" evidence="2">
    <location>
        <begin position="122"/>
        <end position="177"/>
    </location>
</feature>
<dbReference type="InterPro" id="IPR036365">
    <property type="entry name" value="PGBD-like_sf"/>
</dbReference>